<organism evidence="1 2">
    <name type="scientific">Chitinophaga rhizophila</name>
    <dbReference type="NCBI Taxonomy" id="2866212"/>
    <lineage>
        <taxon>Bacteria</taxon>
        <taxon>Pseudomonadati</taxon>
        <taxon>Bacteroidota</taxon>
        <taxon>Chitinophagia</taxon>
        <taxon>Chitinophagales</taxon>
        <taxon>Chitinophagaceae</taxon>
        <taxon>Chitinophaga</taxon>
    </lineage>
</organism>
<evidence type="ECO:0000313" key="2">
    <source>
        <dbReference type="Proteomes" id="UP000812961"/>
    </source>
</evidence>
<dbReference type="Proteomes" id="UP000812961">
    <property type="component" value="Unassembled WGS sequence"/>
</dbReference>
<comment type="caution">
    <text evidence="1">The sequence shown here is derived from an EMBL/GenBank/DDBJ whole genome shotgun (WGS) entry which is preliminary data.</text>
</comment>
<dbReference type="EMBL" id="JAICCF010000002">
    <property type="protein sequence ID" value="MBW8685459.1"/>
    <property type="molecule type" value="Genomic_DNA"/>
</dbReference>
<reference evidence="1 2" key="1">
    <citation type="submission" date="2021-08" db="EMBL/GenBank/DDBJ databases">
        <title>The genome sequence of Chitinophaga sp. B61.</title>
        <authorList>
            <person name="Zhang X."/>
        </authorList>
    </citation>
    <scope>NUCLEOTIDE SEQUENCE [LARGE SCALE GENOMIC DNA]</scope>
    <source>
        <strain evidence="1 2">B61</strain>
    </source>
</reference>
<sequence length="148" mass="17027">MTETIIPGNDYSIISNKGFEEFFPAFVDELKASNPQLVVEEVERIEEEVYEYFIANDTQTHDDYEEHGYASNARGEGCFTILARRVNNLEYKMEVMNKAEEEVEETIDPYPAVLILHDTWNYTLVLPAAVENSAYSQQVYDKAIKALK</sequence>
<keyword evidence="2" id="KW-1185">Reference proteome</keyword>
<accession>A0ABS7GCR1</accession>
<proteinExistence type="predicted"/>
<gene>
    <name evidence="1" type="ORF">K1Y79_14060</name>
</gene>
<evidence type="ECO:0000313" key="1">
    <source>
        <dbReference type="EMBL" id="MBW8685459.1"/>
    </source>
</evidence>
<protein>
    <submittedName>
        <fullName evidence="1">Uncharacterized protein</fullName>
    </submittedName>
</protein>
<name>A0ABS7GCR1_9BACT</name>
<dbReference type="RefSeq" id="WP_220250731.1">
    <property type="nucleotide sequence ID" value="NZ_JAICCF010000002.1"/>
</dbReference>